<dbReference type="CDD" id="cd00637">
    <property type="entry name" value="7tm_classA_rhodopsin-like"/>
    <property type="match status" value="1"/>
</dbReference>
<feature type="domain" description="G-protein coupled receptors family 1 profile" evidence="10">
    <location>
        <begin position="55"/>
        <end position="272"/>
    </location>
</feature>
<keyword evidence="3 9" id="KW-1133">Transmembrane helix</keyword>
<feature type="compositionally biased region" description="Polar residues" evidence="8">
    <location>
        <begin position="482"/>
        <end position="512"/>
    </location>
</feature>
<name>A0A1W0XF72_HYPEX</name>
<feature type="transmembrane region" description="Helical" evidence="9">
    <location>
        <begin position="253"/>
        <end position="274"/>
    </location>
</feature>
<dbReference type="SUPFAM" id="SSF81321">
    <property type="entry name" value="Family A G protein-coupled receptor-like"/>
    <property type="match status" value="1"/>
</dbReference>
<evidence type="ECO:0000256" key="8">
    <source>
        <dbReference type="SAM" id="MobiDB-lite"/>
    </source>
</evidence>
<dbReference type="InterPro" id="IPR017452">
    <property type="entry name" value="GPCR_Rhodpsn_7TM"/>
</dbReference>
<dbReference type="EMBL" id="MTYJ01000001">
    <property type="protein sequence ID" value="OQV26001.1"/>
    <property type="molecule type" value="Genomic_DNA"/>
</dbReference>
<keyword evidence="4" id="KW-0297">G-protein coupled receptor</keyword>
<comment type="caution">
    <text evidence="11">The sequence shown here is derived from an EMBL/GenBank/DDBJ whole genome shotgun (WGS) entry which is preliminary data.</text>
</comment>
<feature type="region of interest" description="Disordered" evidence="8">
    <location>
        <begin position="461"/>
        <end position="520"/>
    </location>
</feature>
<evidence type="ECO:0000256" key="6">
    <source>
        <dbReference type="ARBA" id="ARBA00023170"/>
    </source>
</evidence>
<dbReference type="Proteomes" id="UP000192578">
    <property type="component" value="Unassembled WGS sequence"/>
</dbReference>
<comment type="subcellular location">
    <subcellularLocation>
        <location evidence="1">Membrane</location>
        <topology evidence="1">Multi-pass membrane protein</topology>
    </subcellularLocation>
</comment>
<proteinExistence type="predicted"/>
<keyword evidence="6" id="KW-0675">Receptor</keyword>
<protein>
    <recommendedName>
        <fullName evidence="10">G-protein coupled receptors family 1 profile domain-containing protein</fullName>
    </recommendedName>
</protein>
<feature type="transmembrane region" description="Helical" evidence="9">
    <location>
        <begin position="76"/>
        <end position="100"/>
    </location>
</feature>
<evidence type="ECO:0000256" key="4">
    <source>
        <dbReference type="ARBA" id="ARBA00023040"/>
    </source>
</evidence>
<feature type="transmembrane region" description="Helical" evidence="9">
    <location>
        <begin position="286"/>
        <end position="306"/>
    </location>
</feature>
<evidence type="ECO:0000256" key="7">
    <source>
        <dbReference type="ARBA" id="ARBA00023224"/>
    </source>
</evidence>
<keyword evidence="12" id="KW-1185">Reference proteome</keyword>
<gene>
    <name evidence="11" type="ORF">BV898_00135</name>
</gene>
<dbReference type="PANTHER" id="PTHR45695">
    <property type="entry name" value="LEUCOKININ RECEPTOR-RELATED"/>
    <property type="match status" value="1"/>
</dbReference>
<keyword evidence="7" id="KW-0807">Transducer</keyword>
<keyword evidence="5 9" id="KW-0472">Membrane</keyword>
<dbReference type="AlphaFoldDB" id="A0A1W0XF72"/>
<feature type="transmembrane region" description="Helical" evidence="9">
    <location>
        <begin position="156"/>
        <end position="177"/>
    </location>
</feature>
<dbReference type="GO" id="GO:0004930">
    <property type="term" value="F:G protein-coupled receptor activity"/>
    <property type="evidence" value="ECO:0007669"/>
    <property type="project" value="UniProtKB-KW"/>
</dbReference>
<evidence type="ECO:0000256" key="2">
    <source>
        <dbReference type="ARBA" id="ARBA00022692"/>
    </source>
</evidence>
<evidence type="ECO:0000256" key="9">
    <source>
        <dbReference type="SAM" id="Phobius"/>
    </source>
</evidence>
<evidence type="ECO:0000256" key="3">
    <source>
        <dbReference type="ARBA" id="ARBA00022989"/>
    </source>
</evidence>
<evidence type="ECO:0000259" key="10">
    <source>
        <dbReference type="PROSITE" id="PS50262"/>
    </source>
</evidence>
<dbReference type="GO" id="GO:0005886">
    <property type="term" value="C:plasma membrane"/>
    <property type="evidence" value="ECO:0007669"/>
    <property type="project" value="TreeGrafter"/>
</dbReference>
<keyword evidence="2 9" id="KW-0812">Transmembrane</keyword>
<feature type="transmembrane region" description="Helical" evidence="9">
    <location>
        <begin position="209"/>
        <end position="232"/>
    </location>
</feature>
<sequence>MSLSSEQYAKTIPAQNSTTNLSITALPGLLSPLKQVELFLWIIFTTLLCFVGVINNTLVLLVTWPKTNGTTGLNLLIFHFIFINLFICLFNIPVSIFMILAKQAGFVPDPAACQYIQTLYTTGFDAVNWSDAFLASSRFVVFFFPHNYQAWTTKTANFGIIMLTWFVSFGAVLPVAFGMGGKMLMLPLGQCVYLPLGPLGKFFTASMSLPYGIASLGSLLILCKTCHVSRLYGMVSDRHRRIMVHRIRLAKMLLFTILWSVICSVPLGVITLNFQSMFVENPVSVLWLRTCLASQCGFTPCILLLSNAEYRSRLARMFDCIFISADALADDMTTGNRKSSFHPPEFWRPADRYSLLIFDPGLTKQIAVFLQEQTPATNKTSLRFGPYLSSKNRIEYPRKRILKAICQYHPFTWEDFFLLFRNSGSDCPFSKRSPKSAARIFTSLSNRSALKVTATIINSTSNCGDRRRPISPRHGSIFSRKPGSSSKIYRLSSSPSNSQSIEYPTGFPTPTESPAGMENV</sequence>
<accession>A0A1W0XF72</accession>
<dbReference type="PANTHER" id="PTHR45695:SF9">
    <property type="entry name" value="LEUCOKININ RECEPTOR"/>
    <property type="match status" value="1"/>
</dbReference>
<evidence type="ECO:0000313" key="11">
    <source>
        <dbReference type="EMBL" id="OQV26001.1"/>
    </source>
</evidence>
<reference evidence="12" key="1">
    <citation type="submission" date="2017-01" db="EMBL/GenBank/DDBJ databases">
        <title>Comparative genomics of anhydrobiosis in the tardigrade Hypsibius dujardini.</title>
        <authorList>
            <person name="Yoshida Y."/>
            <person name="Koutsovoulos G."/>
            <person name="Laetsch D."/>
            <person name="Stevens L."/>
            <person name="Kumar S."/>
            <person name="Horikawa D."/>
            <person name="Ishino K."/>
            <person name="Komine S."/>
            <person name="Tomita M."/>
            <person name="Blaxter M."/>
            <person name="Arakawa K."/>
        </authorList>
    </citation>
    <scope>NUCLEOTIDE SEQUENCE [LARGE SCALE GENOMIC DNA]</scope>
    <source>
        <strain evidence="12">Z151</strain>
    </source>
</reference>
<dbReference type="PROSITE" id="PS50262">
    <property type="entry name" value="G_PROTEIN_RECEP_F1_2"/>
    <property type="match status" value="1"/>
</dbReference>
<feature type="transmembrane region" description="Helical" evidence="9">
    <location>
        <begin position="38"/>
        <end position="64"/>
    </location>
</feature>
<dbReference type="OrthoDB" id="10622132at2759"/>
<evidence type="ECO:0000256" key="1">
    <source>
        <dbReference type="ARBA" id="ARBA00004141"/>
    </source>
</evidence>
<dbReference type="InterPro" id="IPR000276">
    <property type="entry name" value="GPCR_Rhodpsn"/>
</dbReference>
<evidence type="ECO:0000313" key="12">
    <source>
        <dbReference type="Proteomes" id="UP000192578"/>
    </source>
</evidence>
<evidence type="ECO:0000256" key="5">
    <source>
        <dbReference type="ARBA" id="ARBA00023136"/>
    </source>
</evidence>
<dbReference type="Gene3D" id="1.20.1070.10">
    <property type="entry name" value="Rhodopsin 7-helix transmembrane proteins"/>
    <property type="match status" value="1"/>
</dbReference>
<organism evidence="11 12">
    <name type="scientific">Hypsibius exemplaris</name>
    <name type="common">Freshwater tardigrade</name>
    <dbReference type="NCBI Taxonomy" id="2072580"/>
    <lineage>
        <taxon>Eukaryota</taxon>
        <taxon>Metazoa</taxon>
        <taxon>Ecdysozoa</taxon>
        <taxon>Tardigrada</taxon>
        <taxon>Eutardigrada</taxon>
        <taxon>Parachela</taxon>
        <taxon>Hypsibioidea</taxon>
        <taxon>Hypsibiidae</taxon>
        <taxon>Hypsibius</taxon>
    </lineage>
</organism>
<dbReference type="Pfam" id="PF00001">
    <property type="entry name" value="7tm_1"/>
    <property type="match status" value="1"/>
</dbReference>